<dbReference type="AlphaFoldDB" id="A0AAV4DBJ6"/>
<keyword evidence="3" id="KW-1185">Reference proteome</keyword>
<feature type="compositionally biased region" description="Polar residues" evidence="1">
    <location>
        <begin position="247"/>
        <end position="267"/>
    </location>
</feature>
<feature type="region of interest" description="Disordered" evidence="1">
    <location>
        <begin position="321"/>
        <end position="340"/>
    </location>
</feature>
<organism evidence="2 3">
    <name type="scientific">Plakobranchus ocellatus</name>
    <dbReference type="NCBI Taxonomy" id="259542"/>
    <lineage>
        <taxon>Eukaryota</taxon>
        <taxon>Metazoa</taxon>
        <taxon>Spiralia</taxon>
        <taxon>Lophotrochozoa</taxon>
        <taxon>Mollusca</taxon>
        <taxon>Gastropoda</taxon>
        <taxon>Heterobranchia</taxon>
        <taxon>Euthyneura</taxon>
        <taxon>Panpulmonata</taxon>
        <taxon>Sacoglossa</taxon>
        <taxon>Placobranchoidea</taxon>
        <taxon>Plakobranchidae</taxon>
        <taxon>Plakobranchus</taxon>
    </lineage>
</organism>
<evidence type="ECO:0000256" key="1">
    <source>
        <dbReference type="SAM" id="MobiDB-lite"/>
    </source>
</evidence>
<sequence>MGINVNSDVRRNQELSTIATSIKCERGGKPVHREKFFAEVCVALEDSLQQTRETNLEIMKCENLFKTFQDISVFCPSQGHVIDGKFLEIADNWEVRFSDKNNEEIFQGRSDQYTIRPKVVRKIIVVFTAVQPTYGGGDGGGKGGSEEGGGGDVEVSAGQKDWMKTCSLLVLPEPLVNPEHVASCLSSFLSQAGKILASGMGALFVAKTLHIPLKEILQQPSQAHPHTSLVYVQASLPIPPPDDAPLVSQSVKTDVQSDQTDISSGQSKDQLDAFAQLSLGSGIRPAELSSFPAQETHTIVFPCNQVCFQFFDNEKAMLAESQVSQPESQDKSVPQSVDSTTQAKDASELLTCLSGKTKIWATFSNTEDTSNPSVAACTVKPSTPVDSSVALVGFDLGADYAITQPLTTHIQNEMERVNEDRFKRDVFLQQIVDSLV</sequence>
<gene>
    <name evidence="2" type="ORF">PoB_006808800</name>
</gene>
<accession>A0AAV4DBJ6</accession>
<comment type="caution">
    <text evidence="2">The sequence shown here is derived from an EMBL/GenBank/DDBJ whole genome shotgun (WGS) entry which is preliminary data.</text>
</comment>
<dbReference type="Proteomes" id="UP000735302">
    <property type="component" value="Unassembled WGS sequence"/>
</dbReference>
<protein>
    <submittedName>
        <fullName evidence="2">Bifunctional protein bira</fullName>
    </submittedName>
</protein>
<reference evidence="2 3" key="1">
    <citation type="journal article" date="2021" name="Elife">
        <title>Chloroplast acquisition without the gene transfer in kleptoplastic sea slugs, Plakobranchus ocellatus.</title>
        <authorList>
            <person name="Maeda T."/>
            <person name="Takahashi S."/>
            <person name="Yoshida T."/>
            <person name="Shimamura S."/>
            <person name="Takaki Y."/>
            <person name="Nagai Y."/>
            <person name="Toyoda A."/>
            <person name="Suzuki Y."/>
            <person name="Arimoto A."/>
            <person name="Ishii H."/>
            <person name="Satoh N."/>
            <person name="Nishiyama T."/>
            <person name="Hasebe M."/>
            <person name="Maruyama T."/>
            <person name="Minagawa J."/>
            <person name="Obokata J."/>
            <person name="Shigenobu S."/>
        </authorList>
    </citation>
    <scope>NUCLEOTIDE SEQUENCE [LARGE SCALE GENOMIC DNA]</scope>
</reference>
<proteinExistence type="predicted"/>
<feature type="region of interest" description="Disordered" evidence="1">
    <location>
        <begin position="242"/>
        <end position="267"/>
    </location>
</feature>
<name>A0AAV4DBJ6_9GAST</name>
<dbReference type="EMBL" id="BLXT01007705">
    <property type="protein sequence ID" value="GFO41583.1"/>
    <property type="molecule type" value="Genomic_DNA"/>
</dbReference>
<evidence type="ECO:0000313" key="2">
    <source>
        <dbReference type="EMBL" id="GFO41583.1"/>
    </source>
</evidence>
<evidence type="ECO:0000313" key="3">
    <source>
        <dbReference type="Proteomes" id="UP000735302"/>
    </source>
</evidence>